<keyword evidence="2" id="KW-0677">Repeat</keyword>
<protein>
    <recommendedName>
        <fullName evidence="4">DYW domain-containing protein</fullName>
    </recommendedName>
</protein>
<organism evidence="5 6">
    <name type="scientific">Penstemon davidsonii</name>
    <dbReference type="NCBI Taxonomy" id="160366"/>
    <lineage>
        <taxon>Eukaryota</taxon>
        <taxon>Viridiplantae</taxon>
        <taxon>Streptophyta</taxon>
        <taxon>Embryophyta</taxon>
        <taxon>Tracheophyta</taxon>
        <taxon>Spermatophyta</taxon>
        <taxon>Magnoliopsida</taxon>
        <taxon>eudicotyledons</taxon>
        <taxon>Gunneridae</taxon>
        <taxon>Pentapetalae</taxon>
        <taxon>asterids</taxon>
        <taxon>lamiids</taxon>
        <taxon>Lamiales</taxon>
        <taxon>Plantaginaceae</taxon>
        <taxon>Cheloneae</taxon>
        <taxon>Penstemon</taxon>
    </lineage>
</organism>
<dbReference type="PROSITE" id="PS51375">
    <property type="entry name" value="PPR"/>
    <property type="match status" value="2"/>
</dbReference>
<dbReference type="Proteomes" id="UP001291926">
    <property type="component" value="Unassembled WGS sequence"/>
</dbReference>
<dbReference type="Pfam" id="PF14432">
    <property type="entry name" value="DYW_deaminase"/>
    <property type="match status" value="1"/>
</dbReference>
<dbReference type="EMBL" id="JAYDYQ010002533">
    <property type="protein sequence ID" value="KAK4486217.1"/>
    <property type="molecule type" value="Genomic_DNA"/>
</dbReference>
<proteinExistence type="inferred from homology"/>
<gene>
    <name evidence="5" type="ORF">RD792_008887</name>
</gene>
<evidence type="ECO:0000313" key="6">
    <source>
        <dbReference type="Proteomes" id="UP001291926"/>
    </source>
</evidence>
<evidence type="ECO:0000256" key="1">
    <source>
        <dbReference type="ARBA" id="ARBA00006643"/>
    </source>
</evidence>
<keyword evidence="6" id="KW-1185">Reference proteome</keyword>
<sequence>MSTSCFLSSSIFVSHWLVASDDQTLFRILEGCKLSANFKSASSMHGNILKRGYGMYPSLLSLLITVYVSCGKAYLAHQLLGEICFSNFGVVSANLLIDSLMKVGEIEIANKVISELPSHDVVTWNSTIGGYVRNGFFLEAIGTFKEMLGTKTEPDGFTFASVITACSRLGALNHGKWVHDLLTGRKIELNYILSSALVDMYSRCGRIDTAKSIFGASQKTDVSIWNSMINGLAIHGLAVDAISIFSTMEEENILPDHVTFIGILTACSHCGFVEQGRKYFNLMQIDYSIQPQLEHYGAMVDLFARAGLLQEAYAMIKEMPVEPDVVIWRTLLSACRTHKNSELGELAVAKINHLGSGDYVLLSNIYCSVKKWDNSEKVRYTMNKKGVRKSSGKSWVEFHGSVHHFRAGDRSHPDTEAIYKILEALTHRTKMEGYVSTSELVLMDISEEEKEENLNYHSEKLALAFQILKSSPGTEISISKNLRTCLDCHSWMKIVSKDVPFPPVWGLRKTEDGSAWQLCSTLKYLEQLSRQTTESEGLSEVKKFKAHVAAAKEYLQLPKTLLRHN</sequence>
<dbReference type="Gene3D" id="1.25.40.10">
    <property type="entry name" value="Tetratricopeptide repeat domain"/>
    <property type="match status" value="3"/>
</dbReference>
<name>A0ABR0DAD2_9LAMI</name>
<dbReference type="InterPro" id="IPR046848">
    <property type="entry name" value="E_motif"/>
</dbReference>
<dbReference type="PANTHER" id="PTHR47926">
    <property type="entry name" value="PENTATRICOPEPTIDE REPEAT-CONTAINING PROTEIN"/>
    <property type="match status" value="1"/>
</dbReference>
<dbReference type="InterPro" id="IPR032867">
    <property type="entry name" value="DYW_dom"/>
</dbReference>
<dbReference type="NCBIfam" id="TIGR00756">
    <property type="entry name" value="PPR"/>
    <property type="match status" value="2"/>
</dbReference>
<feature type="domain" description="DYW" evidence="4">
    <location>
        <begin position="433"/>
        <end position="497"/>
    </location>
</feature>
<comment type="similarity">
    <text evidence="1">Belongs to the PPR family. PCMP-H subfamily.</text>
</comment>
<comment type="caution">
    <text evidence="5">The sequence shown here is derived from an EMBL/GenBank/DDBJ whole genome shotgun (WGS) entry which is preliminary data.</text>
</comment>
<dbReference type="InterPro" id="IPR011990">
    <property type="entry name" value="TPR-like_helical_dom_sf"/>
</dbReference>
<evidence type="ECO:0000313" key="5">
    <source>
        <dbReference type="EMBL" id="KAK4486217.1"/>
    </source>
</evidence>
<reference evidence="5 6" key="1">
    <citation type="journal article" date="2023" name="bioRxiv">
        <title>Genome report: Whole genome sequence and annotation of Penstemon davidsonii.</title>
        <authorList>
            <person name="Ostevik K.L."/>
            <person name="Alabady M."/>
            <person name="Zhang M."/>
            <person name="Rausher M.D."/>
        </authorList>
    </citation>
    <scope>NUCLEOTIDE SEQUENCE [LARGE SCALE GENOMIC DNA]</scope>
    <source>
        <strain evidence="5">DNT005</strain>
        <tissue evidence="5">Whole leaf</tissue>
    </source>
</reference>
<feature type="repeat" description="PPR" evidence="3">
    <location>
        <begin position="120"/>
        <end position="154"/>
    </location>
</feature>
<accession>A0ABR0DAD2</accession>
<dbReference type="Pfam" id="PF20431">
    <property type="entry name" value="E_motif"/>
    <property type="match status" value="1"/>
</dbReference>
<evidence type="ECO:0000256" key="3">
    <source>
        <dbReference type="PROSITE-ProRule" id="PRU00708"/>
    </source>
</evidence>
<dbReference type="PANTHER" id="PTHR47926:SF360">
    <property type="entry name" value="PENTATRICOPEPTIDE REPEAT-CONTAINING PROTEIN"/>
    <property type="match status" value="1"/>
</dbReference>
<feature type="repeat" description="PPR" evidence="3">
    <location>
        <begin position="221"/>
        <end position="255"/>
    </location>
</feature>
<dbReference type="InterPro" id="IPR002885">
    <property type="entry name" value="PPR_rpt"/>
</dbReference>
<evidence type="ECO:0000256" key="2">
    <source>
        <dbReference type="ARBA" id="ARBA00022737"/>
    </source>
</evidence>
<dbReference type="Pfam" id="PF13041">
    <property type="entry name" value="PPR_2"/>
    <property type="match status" value="2"/>
</dbReference>
<dbReference type="Pfam" id="PF01535">
    <property type="entry name" value="PPR"/>
    <property type="match status" value="2"/>
</dbReference>
<dbReference type="InterPro" id="IPR046960">
    <property type="entry name" value="PPR_At4g14850-like_plant"/>
</dbReference>
<evidence type="ECO:0000259" key="4">
    <source>
        <dbReference type="Pfam" id="PF14432"/>
    </source>
</evidence>